<dbReference type="SUPFAM" id="SSF88697">
    <property type="entry name" value="PUA domain-like"/>
    <property type="match status" value="1"/>
</dbReference>
<evidence type="ECO:0000313" key="1">
    <source>
        <dbReference type="EMBL" id="MBW7475933.1"/>
    </source>
</evidence>
<dbReference type="Gene3D" id="2.30.130.30">
    <property type="entry name" value="Hypothetical protein"/>
    <property type="match status" value="1"/>
</dbReference>
<evidence type="ECO:0000313" key="2">
    <source>
        <dbReference type="Proteomes" id="UP000812277"/>
    </source>
</evidence>
<dbReference type="Proteomes" id="UP000812277">
    <property type="component" value="Unassembled WGS sequence"/>
</dbReference>
<name>A0ABS7D829_9BACL</name>
<dbReference type="EMBL" id="JAHZIJ010000009">
    <property type="protein sequence ID" value="MBW7475933.1"/>
    <property type="molecule type" value="Genomic_DNA"/>
</dbReference>
<gene>
    <name evidence="1" type="ORF">K0T92_14400</name>
</gene>
<keyword evidence="2" id="KW-1185">Reference proteome</keyword>
<accession>A0ABS7D829</accession>
<organism evidence="1 2">
    <name type="scientific">Paenibacillus oenotherae</name>
    <dbReference type="NCBI Taxonomy" id="1435645"/>
    <lineage>
        <taxon>Bacteria</taxon>
        <taxon>Bacillati</taxon>
        <taxon>Bacillota</taxon>
        <taxon>Bacilli</taxon>
        <taxon>Bacillales</taxon>
        <taxon>Paenibacillaceae</taxon>
        <taxon>Paenibacillus</taxon>
    </lineage>
</organism>
<reference evidence="1 2" key="1">
    <citation type="submission" date="2021-07" db="EMBL/GenBank/DDBJ databases">
        <title>Paenibacillus radiodurans sp. nov., isolated from the southeastern edge of Tengger Desert.</title>
        <authorList>
            <person name="Zhang G."/>
        </authorList>
    </citation>
    <scope>NUCLEOTIDE SEQUENCE [LARGE SCALE GENOMIC DNA]</scope>
    <source>
        <strain evidence="1 2">DT7-4</strain>
    </source>
</reference>
<sequence>MRVITVIQPWATLIAIGAKRFETRPRRTHIRGPLAIHAGKKVDREACEREPIKSTLVKYGYTSDNLPTGAVVATCLISECWKVIGEADVPVQGTRVLIDPTGEKMFGITQDIDEFHFGDLTPGRYAWELTNVKQLAEPIPAKGQQGFWNFPLGEEQGK</sequence>
<dbReference type="RefSeq" id="WP_219873172.1">
    <property type="nucleotide sequence ID" value="NZ_JAHZIJ010000009.1"/>
</dbReference>
<dbReference type="InterPro" id="IPR015947">
    <property type="entry name" value="PUA-like_sf"/>
</dbReference>
<protein>
    <submittedName>
        <fullName evidence="1">ASCH domain-containing protein</fullName>
    </submittedName>
</protein>
<proteinExistence type="predicted"/>
<comment type="caution">
    <text evidence="1">The sequence shown here is derived from an EMBL/GenBank/DDBJ whole genome shotgun (WGS) entry which is preliminary data.</text>
</comment>